<evidence type="ECO:0000256" key="4">
    <source>
        <dbReference type="ARBA" id="ARBA00022833"/>
    </source>
</evidence>
<feature type="domain" description="Peptidase M48" evidence="7">
    <location>
        <begin position="43"/>
        <end position="206"/>
    </location>
</feature>
<dbReference type="InterPro" id="IPR001915">
    <property type="entry name" value="Peptidase_M48"/>
</dbReference>
<accession>A0A148KL56</accession>
<evidence type="ECO:0000256" key="1">
    <source>
        <dbReference type="ARBA" id="ARBA00022670"/>
    </source>
</evidence>
<evidence type="ECO:0000313" key="8">
    <source>
        <dbReference type="EMBL" id="KXI27027.1"/>
    </source>
</evidence>
<keyword evidence="2" id="KW-0479">Metal-binding</keyword>
<reference evidence="9" key="1">
    <citation type="submission" date="2016-02" db="EMBL/GenBank/DDBJ databases">
        <authorList>
            <person name="Schultz-Johansen M."/>
            <person name="Glaring M.A."/>
            <person name="Bech P.K."/>
            <person name="Stougaard P."/>
        </authorList>
    </citation>
    <scope>NUCLEOTIDE SEQUENCE [LARGE SCALE GENOMIC DNA]</scope>
    <source>
        <strain evidence="9">S66</strain>
    </source>
</reference>
<dbReference type="GO" id="GO:0016020">
    <property type="term" value="C:membrane"/>
    <property type="evidence" value="ECO:0007669"/>
    <property type="project" value="TreeGrafter"/>
</dbReference>
<evidence type="ECO:0000256" key="3">
    <source>
        <dbReference type="ARBA" id="ARBA00022801"/>
    </source>
</evidence>
<dbReference type="GO" id="GO:0004222">
    <property type="term" value="F:metalloendopeptidase activity"/>
    <property type="evidence" value="ECO:0007669"/>
    <property type="project" value="InterPro"/>
</dbReference>
<comment type="cofactor">
    <cofactor evidence="6">
        <name>Zn(2+)</name>
        <dbReference type="ChEBI" id="CHEBI:29105"/>
    </cofactor>
    <text evidence="6">Binds 1 zinc ion per subunit.</text>
</comment>
<dbReference type="Gene3D" id="3.30.2010.10">
    <property type="entry name" value="Metalloproteases ('zincins'), catalytic domain"/>
    <property type="match status" value="1"/>
</dbReference>
<dbReference type="CDD" id="cd07331">
    <property type="entry name" value="M48C_Oma1_like"/>
    <property type="match status" value="1"/>
</dbReference>
<dbReference type="PANTHER" id="PTHR22726:SF24">
    <property type="entry name" value="M48 FAMILY METALLOPEPTIDASE"/>
    <property type="match status" value="1"/>
</dbReference>
<comment type="similarity">
    <text evidence="6">Belongs to the peptidase M48 family.</text>
</comment>
<keyword evidence="9" id="KW-1185">Reference proteome</keyword>
<keyword evidence="3 6" id="KW-0378">Hydrolase</keyword>
<evidence type="ECO:0000256" key="6">
    <source>
        <dbReference type="RuleBase" id="RU003983"/>
    </source>
</evidence>
<dbReference type="GO" id="GO:0046872">
    <property type="term" value="F:metal ion binding"/>
    <property type="evidence" value="ECO:0007669"/>
    <property type="project" value="UniProtKB-KW"/>
</dbReference>
<dbReference type="Proteomes" id="UP000070299">
    <property type="component" value="Unassembled WGS sequence"/>
</dbReference>
<proteinExistence type="inferred from homology"/>
<evidence type="ECO:0000313" key="9">
    <source>
        <dbReference type="Proteomes" id="UP000070299"/>
    </source>
</evidence>
<protein>
    <submittedName>
        <fullName evidence="8">Zn-dependent protease</fullName>
    </submittedName>
</protein>
<dbReference type="InterPro" id="IPR051156">
    <property type="entry name" value="Mito/Outer_Membr_Metalloprot"/>
</dbReference>
<gene>
    <name evidence="8" type="ORF">AX660_02560</name>
</gene>
<dbReference type="Pfam" id="PF01435">
    <property type="entry name" value="Peptidase_M48"/>
    <property type="match status" value="1"/>
</dbReference>
<comment type="caution">
    <text evidence="8">The sequence shown here is derived from an EMBL/GenBank/DDBJ whole genome shotgun (WGS) entry which is preliminary data.</text>
</comment>
<keyword evidence="1 6" id="KW-0645">Protease</keyword>
<sequence length="227" mass="24258">MGEQAFDGMKAEQKVSTKVVTNQFVSCVADAITKNVPKSVFAGEWELVVFDDPQVNAFALPGGKIGVYTGLLEVTENQEQLAAVIGHEVGHVIAEHGNERMSSSTLIGIGMEATNALLETKQIANNNLIMAAIGAGVQVGLQLPFSRTHESEADLIGLDLMAMSGFAPEQSVKLWENMSKASGGARQPELLSTHPLPTTRIDNLQKNMPAAQTKFAAASIRPNCKKQ</sequence>
<dbReference type="GO" id="GO:0051603">
    <property type="term" value="P:proteolysis involved in protein catabolic process"/>
    <property type="evidence" value="ECO:0007669"/>
    <property type="project" value="TreeGrafter"/>
</dbReference>
<organism evidence="8 9">
    <name type="scientific">Paraglaciecola hydrolytica</name>
    <dbReference type="NCBI Taxonomy" id="1799789"/>
    <lineage>
        <taxon>Bacteria</taxon>
        <taxon>Pseudomonadati</taxon>
        <taxon>Pseudomonadota</taxon>
        <taxon>Gammaproteobacteria</taxon>
        <taxon>Alteromonadales</taxon>
        <taxon>Alteromonadaceae</taxon>
        <taxon>Paraglaciecola</taxon>
    </lineage>
</organism>
<evidence type="ECO:0000256" key="5">
    <source>
        <dbReference type="ARBA" id="ARBA00023049"/>
    </source>
</evidence>
<keyword evidence="5 6" id="KW-0482">Metalloprotease</keyword>
<name>A0A148KL56_9ALTE</name>
<keyword evidence="4 6" id="KW-0862">Zinc</keyword>
<dbReference type="EMBL" id="LSNE01000018">
    <property type="protein sequence ID" value="KXI27027.1"/>
    <property type="molecule type" value="Genomic_DNA"/>
</dbReference>
<evidence type="ECO:0000259" key="7">
    <source>
        <dbReference type="Pfam" id="PF01435"/>
    </source>
</evidence>
<evidence type="ECO:0000256" key="2">
    <source>
        <dbReference type="ARBA" id="ARBA00022723"/>
    </source>
</evidence>
<dbReference type="PANTHER" id="PTHR22726">
    <property type="entry name" value="METALLOENDOPEPTIDASE OMA1"/>
    <property type="match status" value="1"/>
</dbReference>
<dbReference type="AlphaFoldDB" id="A0A148KL56"/>
<dbReference type="STRING" id="1799789.AX660_02560"/>